<evidence type="ECO:0000313" key="4">
    <source>
        <dbReference type="Proteomes" id="UP000009309"/>
    </source>
</evidence>
<dbReference type="SUPFAM" id="SSF55154">
    <property type="entry name" value="CYTH-like phosphatases"/>
    <property type="match status" value="1"/>
</dbReference>
<dbReference type="PROSITE" id="PS51707">
    <property type="entry name" value="CYTH"/>
    <property type="match status" value="1"/>
</dbReference>
<evidence type="ECO:0000256" key="1">
    <source>
        <dbReference type="PIRSR" id="PIRSR016487-1"/>
    </source>
</evidence>
<dbReference type="SMART" id="SM01118">
    <property type="entry name" value="CYTH"/>
    <property type="match status" value="1"/>
</dbReference>
<name>I2GDS9_9BACT</name>
<reference evidence="3 4" key="1">
    <citation type="journal article" date="2012" name="J. Bacteriol.">
        <title>Genome Sequence of the Filamentous Bacterium Fibrisoma limi BUZ 3T.</title>
        <authorList>
            <person name="Filippini M."/>
            <person name="Qi W."/>
            <person name="Jaenicke S."/>
            <person name="Goesmann A."/>
            <person name="Smits T.H."/>
            <person name="Bagheri H.C."/>
        </authorList>
    </citation>
    <scope>NUCLEOTIDE SEQUENCE [LARGE SCALE GENOMIC DNA]</scope>
    <source>
        <strain evidence="4">BUZ 3T</strain>
    </source>
</reference>
<dbReference type="Pfam" id="PF01928">
    <property type="entry name" value="CYTH"/>
    <property type="match status" value="1"/>
</dbReference>
<feature type="active site" description="Proton acceptor" evidence="1">
    <location>
        <position position="29"/>
    </location>
</feature>
<proteinExistence type="predicted"/>
<protein>
    <submittedName>
        <fullName evidence="3">Adenylate cyclase</fullName>
        <ecNumber evidence="3">4.6.1.1</ecNumber>
    </submittedName>
</protein>
<evidence type="ECO:0000313" key="3">
    <source>
        <dbReference type="EMBL" id="CCH52053.1"/>
    </source>
</evidence>
<dbReference type="PANTHER" id="PTHR40114:SF1">
    <property type="entry name" value="SLR0698 PROTEIN"/>
    <property type="match status" value="1"/>
</dbReference>
<dbReference type="Gene3D" id="2.40.320.10">
    <property type="entry name" value="Hypothetical Protein Pfu-838710-001"/>
    <property type="match status" value="1"/>
</dbReference>
<dbReference type="AlphaFoldDB" id="I2GDS9"/>
<comment type="caution">
    <text evidence="3">The sequence shown here is derived from an EMBL/GenBank/DDBJ whole genome shotgun (WGS) entry which is preliminary data.</text>
</comment>
<dbReference type="PIRSF" id="PIRSF016487">
    <property type="entry name" value="CYTH_UCP016487"/>
    <property type="match status" value="1"/>
</dbReference>
<dbReference type="EMBL" id="CAIT01000004">
    <property type="protein sequence ID" value="CCH52053.1"/>
    <property type="molecule type" value="Genomic_DNA"/>
</dbReference>
<sequence length="159" mass="18428">MGMEIERKFLVNGNDWKQGATGKQYRQGYLSSQPERTVRVRTVEDEGYLTIKGKTTGASRSEYEYPIPYQDAVAMLDQLCEKPIIEKVRYRIPYEGLIWEVDEFQGENQGLVVAEVELTDEDQAIQLPPWVGKEVTTEAKYYNANLFKHPFARWNPDKT</sequence>
<dbReference type="InterPro" id="IPR012042">
    <property type="entry name" value="NeuTTM/CthTTM-like"/>
</dbReference>
<dbReference type="GO" id="GO:0004016">
    <property type="term" value="F:adenylate cyclase activity"/>
    <property type="evidence" value="ECO:0007669"/>
    <property type="project" value="UniProtKB-EC"/>
</dbReference>
<feature type="domain" description="CYTH" evidence="2">
    <location>
        <begin position="2"/>
        <end position="148"/>
    </location>
</feature>
<dbReference type="eggNOG" id="COG2954">
    <property type="taxonomic scope" value="Bacteria"/>
</dbReference>
<keyword evidence="3" id="KW-0456">Lyase</keyword>
<dbReference type="PANTHER" id="PTHR40114">
    <property type="entry name" value="SLR0698 PROTEIN"/>
    <property type="match status" value="1"/>
</dbReference>
<keyword evidence="4" id="KW-1185">Reference proteome</keyword>
<dbReference type="Proteomes" id="UP000009309">
    <property type="component" value="Unassembled WGS sequence"/>
</dbReference>
<dbReference type="InterPro" id="IPR033469">
    <property type="entry name" value="CYTH-like_dom_sf"/>
</dbReference>
<organism evidence="3 4">
    <name type="scientific">Fibrisoma limi BUZ 3</name>
    <dbReference type="NCBI Taxonomy" id="1185876"/>
    <lineage>
        <taxon>Bacteria</taxon>
        <taxon>Pseudomonadati</taxon>
        <taxon>Bacteroidota</taxon>
        <taxon>Cytophagia</taxon>
        <taxon>Cytophagales</taxon>
        <taxon>Spirosomataceae</taxon>
        <taxon>Fibrisoma</taxon>
    </lineage>
</organism>
<dbReference type="EC" id="4.6.1.1" evidence="3"/>
<dbReference type="OrthoDB" id="9805588at2"/>
<gene>
    <name evidence="3" type="ORF">BN8_01026</name>
</gene>
<dbReference type="InterPro" id="IPR023577">
    <property type="entry name" value="CYTH_domain"/>
</dbReference>
<dbReference type="STRING" id="1185876.BN8_01026"/>
<accession>I2GDS9</accession>
<evidence type="ECO:0000259" key="2">
    <source>
        <dbReference type="PROSITE" id="PS51707"/>
    </source>
</evidence>
<dbReference type="CDD" id="cd07891">
    <property type="entry name" value="CYTH-like_CthTTM-like_1"/>
    <property type="match status" value="1"/>
</dbReference>